<dbReference type="PANTHER" id="PTHR30408:SF12">
    <property type="entry name" value="TYPE I RESTRICTION ENZYME MJAVIII SPECIFICITY SUBUNIT"/>
    <property type="match status" value="1"/>
</dbReference>
<accession>A0A3S3RHC9</accession>
<evidence type="ECO:0000256" key="1">
    <source>
        <dbReference type="ARBA" id="ARBA00010923"/>
    </source>
</evidence>
<keyword evidence="5" id="KW-0255">Endonuclease</keyword>
<dbReference type="Gene3D" id="1.10.287.1120">
    <property type="entry name" value="Bipartite methylase S protein"/>
    <property type="match status" value="1"/>
</dbReference>
<evidence type="ECO:0000313" key="6">
    <source>
        <dbReference type="Proteomes" id="UP000287687"/>
    </source>
</evidence>
<dbReference type="Proteomes" id="UP000287687">
    <property type="component" value="Unassembled WGS sequence"/>
</dbReference>
<dbReference type="GO" id="GO:0004519">
    <property type="term" value="F:endonuclease activity"/>
    <property type="evidence" value="ECO:0007669"/>
    <property type="project" value="UniProtKB-KW"/>
</dbReference>
<dbReference type="InterPro" id="IPR044946">
    <property type="entry name" value="Restrct_endonuc_typeI_TRD_sf"/>
</dbReference>
<dbReference type="RefSeq" id="WP_128444833.1">
    <property type="nucleotide sequence ID" value="NZ_SBIP01000004.1"/>
</dbReference>
<evidence type="ECO:0000259" key="4">
    <source>
        <dbReference type="Pfam" id="PF01420"/>
    </source>
</evidence>
<keyword evidence="5" id="KW-0378">Hydrolase</keyword>
<dbReference type="OrthoDB" id="164285at2"/>
<comment type="similarity">
    <text evidence="1">Belongs to the type-I restriction system S methylase family.</text>
</comment>
<dbReference type="InterPro" id="IPR052021">
    <property type="entry name" value="Type-I_RS_S_subunit"/>
</dbReference>
<dbReference type="Pfam" id="PF01420">
    <property type="entry name" value="Methylase_S"/>
    <property type="match status" value="2"/>
</dbReference>
<proteinExistence type="inferred from homology"/>
<sequence length="642" mass="73329">MSNARYPTYDSTGVPWLEEIPAHWKVQRLKLLFEIVKRIAKTDGFDVLSVTQKGIKIKDIESNDGQLSMDYTKYQIVNPGDFVMNHMDLLTGYVDVSQYHGVTSPDYRTFRLRDQNNSRKYFLYLLQNCYHQRLFFPFGQGSSHLGRWRLPPESFNEFSFPVPPTDEQAVIAAFLDRETAKIDTLVEEQQRLIELLREKRQAIISRAVTKGLNPDAEMKDSGVDWLGDIPQRWERVQLGHLCSQVSDGPHFSPNYVDDGVMFISARNIKLDGWALEDAKYISEDDYHEFSRRVVPKKGDILYTKGGTTGVARVVDFEQKFQVWVHVAVLKMNGRADPRYVAFALNSLGCFRQAQLYTRGATNKDLGLTRMIKIWLALPTIEEQRDIISWLEKETTSVDTLIAEASKALALLQERRSTLISAAVTGQIDVRERSNLHLERLIDGDKVRSAIALATILRFSHRPNFGRVKLQKFLYLTETYAEVTEIAGNYDREAAGPLDRAMLSEIEIGLQRAGKVSVEQPDGRGGQVIYRLLGCENQESDYLGPMLGDRKKKFDHLLNELGDLDTKAVEAVTTLFAVWNDFQIDGQTPTDDAIVLGVLDDWHPKKREKFKADELRTWLGWMRRRKIIPHGHGPRTSGGRLFV</sequence>
<evidence type="ECO:0000256" key="3">
    <source>
        <dbReference type="ARBA" id="ARBA00023125"/>
    </source>
</evidence>
<keyword evidence="3" id="KW-0238">DNA-binding</keyword>
<dbReference type="PANTHER" id="PTHR30408">
    <property type="entry name" value="TYPE-1 RESTRICTION ENZYME ECOKI SPECIFICITY PROTEIN"/>
    <property type="match status" value="1"/>
</dbReference>
<keyword evidence="5" id="KW-0540">Nuclease</keyword>
<feature type="domain" description="Type I restriction modification DNA specificity" evidence="4">
    <location>
        <begin position="23"/>
        <end position="186"/>
    </location>
</feature>
<evidence type="ECO:0000313" key="5">
    <source>
        <dbReference type="EMBL" id="RWX75955.1"/>
    </source>
</evidence>
<gene>
    <name evidence="5" type="ORF">EPK99_20000</name>
</gene>
<reference evidence="5 6" key="1">
    <citation type="submission" date="2019-01" db="EMBL/GenBank/DDBJ databases">
        <title>The draft genome of Rhizobium sp. 24NR.</title>
        <authorList>
            <person name="Liu L."/>
            <person name="Liang L."/>
            <person name="Shi S."/>
            <person name="Xu L."/>
            <person name="Wang X."/>
            <person name="Li L."/>
            <person name="Zhang X."/>
        </authorList>
    </citation>
    <scope>NUCLEOTIDE SEQUENCE [LARGE SCALE GENOMIC DNA]</scope>
    <source>
        <strain evidence="5 6">24NR</strain>
    </source>
</reference>
<dbReference type="Gene3D" id="3.90.220.20">
    <property type="entry name" value="DNA methylase specificity domains"/>
    <property type="match status" value="2"/>
</dbReference>
<dbReference type="GO" id="GO:0003677">
    <property type="term" value="F:DNA binding"/>
    <property type="evidence" value="ECO:0007669"/>
    <property type="project" value="UniProtKB-KW"/>
</dbReference>
<dbReference type="GO" id="GO:0009307">
    <property type="term" value="P:DNA restriction-modification system"/>
    <property type="evidence" value="ECO:0007669"/>
    <property type="project" value="UniProtKB-KW"/>
</dbReference>
<feature type="domain" description="Type I restriction modification DNA specificity" evidence="4">
    <location>
        <begin position="231"/>
        <end position="392"/>
    </location>
</feature>
<dbReference type="SUPFAM" id="SSF116734">
    <property type="entry name" value="DNA methylase specificity domain"/>
    <property type="match status" value="2"/>
</dbReference>
<protein>
    <submittedName>
        <fullName evidence="5">Restriction endonuclease subunit S</fullName>
    </submittedName>
</protein>
<dbReference type="InterPro" id="IPR000055">
    <property type="entry name" value="Restrct_endonuc_typeI_TRD"/>
</dbReference>
<name>A0A3S3RHC9_9HYPH</name>
<evidence type="ECO:0000256" key="2">
    <source>
        <dbReference type="ARBA" id="ARBA00022747"/>
    </source>
</evidence>
<keyword evidence="2" id="KW-0680">Restriction system</keyword>
<comment type="caution">
    <text evidence="5">The sequence shown here is derived from an EMBL/GenBank/DDBJ whole genome shotgun (WGS) entry which is preliminary data.</text>
</comment>
<keyword evidence="6" id="KW-1185">Reference proteome</keyword>
<dbReference type="EMBL" id="SBIP01000004">
    <property type="protein sequence ID" value="RWX75955.1"/>
    <property type="molecule type" value="Genomic_DNA"/>
</dbReference>
<organism evidence="5 6">
    <name type="scientific">Neorhizobium lilium</name>
    <dbReference type="NCBI Taxonomy" id="2503024"/>
    <lineage>
        <taxon>Bacteria</taxon>
        <taxon>Pseudomonadati</taxon>
        <taxon>Pseudomonadota</taxon>
        <taxon>Alphaproteobacteria</taxon>
        <taxon>Hyphomicrobiales</taxon>
        <taxon>Rhizobiaceae</taxon>
        <taxon>Rhizobium/Agrobacterium group</taxon>
        <taxon>Neorhizobium</taxon>
    </lineage>
</organism>
<dbReference type="AlphaFoldDB" id="A0A3S3RHC9"/>